<keyword evidence="4" id="KW-0597">Phosphoprotein</keyword>
<dbReference type="InterPro" id="IPR035965">
    <property type="entry name" value="PAS-like_dom_sf"/>
</dbReference>
<keyword evidence="14" id="KW-0843">Virulence</keyword>
<name>A0ABX1E392_9PROT</name>
<feature type="domain" description="PAC" evidence="17">
    <location>
        <begin position="213"/>
        <end position="263"/>
    </location>
</feature>
<keyword evidence="13" id="KW-0157">Chromophore</keyword>
<gene>
    <name evidence="18" type="ORF">HEQ75_10185</name>
</gene>
<dbReference type="Gene3D" id="3.30.450.20">
    <property type="entry name" value="PAS domain"/>
    <property type="match status" value="3"/>
</dbReference>
<evidence type="ECO:0000313" key="19">
    <source>
        <dbReference type="Proteomes" id="UP000787635"/>
    </source>
</evidence>
<dbReference type="InterPro" id="IPR000014">
    <property type="entry name" value="PAS"/>
</dbReference>
<evidence type="ECO:0000256" key="5">
    <source>
        <dbReference type="ARBA" id="ARBA00022606"/>
    </source>
</evidence>
<evidence type="ECO:0000256" key="7">
    <source>
        <dbReference type="ARBA" id="ARBA00022643"/>
    </source>
</evidence>
<organism evidence="18 19">
    <name type="scientific">Falsiroseomonas selenitidurans</name>
    <dbReference type="NCBI Taxonomy" id="2716335"/>
    <lineage>
        <taxon>Bacteria</taxon>
        <taxon>Pseudomonadati</taxon>
        <taxon>Pseudomonadota</taxon>
        <taxon>Alphaproteobacteria</taxon>
        <taxon>Acetobacterales</taxon>
        <taxon>Roseomonadaceae</taxon>
        <taxon>Falsiroseomonas</taxon>
    </lineage>
</organism>
<dbReference type="Pfam" id="PF07536">
    <property type="entry name" value="HWE_HK"/>
    <property type="match status" value="1"/>
</dbReference>
<evidence type="ECO:0000259" key="16">
    <source>
        <dbReference type="PROSITE" id="PS50112"/>
    </source>
</evidence>
<keyword evidence="6" id="KW-0285">Flavoprotein</keyword>
<evidence type="ECO:0000256" key="2">
    <source>
        <dbReference type="ARBA" id="ARBA00012438"/>
    </source>
</evidence>
<evidence type="ECO:0000256" key="8">
    <source>
        <dbReference type="ARBA" id="ARBA00022679"/>
    </source>
</evidence>
<dbReference type="NCBIfam" id="TIGR00229">
    <property type="entry name" value="sensory_box"/>
    <property type="match status" value="3"/>
</dbReference>
<dbReference type="CDD" id="cd00130">
    <property type="entry name" value="PAS"/>
    <property type="match status" value="3"/>
</dbReference>
<dbReference type="RefSeq" id="WP_168029961.1">
    <property type="nucleotide sequence ID" value="NZ_JAAVNE010000013.1"/>
</dbReference>
<dbReference type="Gene3D" id="3.30.565.10">
    <property type="entry name" value="Histidine kinase-like ATPase, C-terminal domain"/>
    <property type="match status" value="1"/>
</dbReference>
<evidence type="ECO:0000256" key="9">
    <source>
        <dbReference type="ARBA" id="ARBA00022737"/>
    </source>
</evidence>
<dbReference type="InterPro" id="IPR001610">
    <property type="entry name" value="PAC"/>
</dbReference>
<evidence type="ECO:0000256" key="3">
    <source>
        <dbReference type="ARBA" id="ARBA00022543"/>
    </source>
</evidence>
<evidence type="ECO:0000256" key="1">
    <source>
        <dbReference type="ARBA" id="ARBA00000085"/>
    </source>
</evidence>
<keyword evidence="15" id="KW-0675">Receptor</keyword>
<feature type="domain" description="PAC" evidence="17">
    <location>
        <begin position="338"/>
        <end position="392"/>
    </location>
</feature>
<evidence type="ECO:0000256" key="10">
    <source>
        <dbReference type="ARBA" id="ARBA00022741"/>
    </source>
</evidence>
<keyword evidence="9" id="KW-0677">Repeat</keyword>
<comment type="caution">
    <text evidence="18">The sequence shown here is derived from an EMBL/GenBank/DDBJ whole genome shotgun (WGS) entry which is preliminary data.</text>
</comment>
<dbReference type="Proteomes" id="UP000787635">
    <property type="component" value="Unassembled WGS sequence"/>
</dbReference>
<dbReference type="PROSITE" id="PS50113">
    <property type="entry name" value="PAC"/>
    <property type="match status" value="3"/>
</dbReference>
<keyword evidence="10" id="KW-0547">Nucleotide-binding</keyword>
<reference evidence="18 19" key="1">
    <citation type="submission" date="2020-03" db="EMBL/GenBank/DDBJ databases">
        <title>Roseomonas selenitidurans sp. nov. isolated from urban soil.</title>
        <authorList>
            <person name="Liu H."/>
        </authorList>
    </citation>
    <scope>NUCLEOTIDE SEQUENCE [LARGE SCALE GENOMIC DNA]</scope>
    <source>
        <strain evidence="18 19">BU-1</strain>
    </source>
</reference>
<keyword evidence="12" id="KW-0067">ATP-binding</keyword>
<evidence type="ECO:0000256" key="4">
    <source>
        <dbReference type="ARBA" id="ARBA00022553"/>
    </source>
</evidence>
<evidence type="ECO:0000256" key="13">
    <source>
        <dbReference type="ARBA" id="ARBA00022991"/>
    </source>
</evidence>
<dbReference type="PROSITE" id="PS50112">
    <property type="entry name" value="PAS"/>
    <property type="match status" value="1"/>
</dbReference>
<dbReference type="SMART" id="SM00911">
    <property type="entry name" value="HWE_HK"/>
    <property type="match status" value="1"/>
</dbReference>
<proteinExistence type="predicted"/>
<dbReference type="Pfam" id="PF08447">
    <property type="entry name" value="PAS_3"/>
    <property type="match status" value="2"/>
</dbReference>
<protein>
    <recommendedName>
        <fullName evidence="2">histidine kinase</fullName>
        <ecNumber evidence="2">2.7.13.3</ecNumber>
    </recommendedName>
</protein>
<dbReference type="Pfam" id="PF13188">
    <property type="entry name" value="PAS_8"/>
    <property type="match status" value="1"/>
</dbReference>
<dbReference type="EMBL" id="JAAVNE010000013">
    <property type="protein sequence ID" value="NKC31228.1"/>
    <property type="molecule type" value="Genomic_DNA"/>
</dbReference>
<keyword evidence="3" id="KW-0600">Photoreceptor protein</keyword>
<keyword evidence="5" id="KW-0716">Sensory transduction</keyword>
<accession>A0ABX1E392</accession>
<dbReference type="SMART" id="SM00091">
    <property type="entry name" value="PAS"/>
    <property type="match status" value="3"/>
</dbReference>
<evidence type="ECO:0000256" key="15">
    <source>
        <dbReference type="ARBA" id="ARBA00023170"/>
    </source>
</evidence>
<dbReference type="SMART" id="SM00086">
    <property type="entry name" value="PAC"/>
    <property type="match status" value="3"/>
</dbReference>
<evidence type="ECO:0000256" key="14">
    <source>
        <dbReference type="ARBA" id="ARBA00023026"/>
    </source>
</evidence>
<dbReference type="InterPro" id="IPR013655">
    <property type="entry name" value="PAS_fold_3"/>
</dbReference>
<evidence type="ECO:0000313" key="18">
    <source>
        <dbReference type="EMBL" id="NKC31228.1"/>
    </source>
</evidence>
<keyword evidence="7" id="KW-0288">FMN</keyword>
<dbReference type="EC" id="2.7.13.3" evidence="2"/>
<dbReference type="InterPro" id="IPR000700">
    <property type="entry name" value="PAS-assoc_C"/>
</dbReference>
<dbReference type="SUPFAM" id="SSF55785">
    <property type="entry name" value="PYP-like sensor domain (PAS domain)"/>
    <property type="match status" value="3"/>
</dbReference>
<dbReference type="PANTHER" id="PTHR41523:SF8">
    <property type="entry name" value="ETHYLENE RESPONSE SENSOR PROTEIN"/>
    <property type="match status" value="1"/>
</dbReference>
<keyword evidence="11" id="KW-0418">Kinase</keyword>
<feature type="domain" description="PAC" evidence="17">
    <location>
        <begin position="86"/>
        <end position="138"/>
    </location>
</feature>
<dbReference type="InterPro" id="IPR011102">
    <property type="entry name" value="Sig_transdc_His_kinase_HWE"/>
</dbReference>
<evidence type="ECO:0000256" key="11">
    <source>
        <dbReference type="ARBA" id="ARBA00022777"/>
    </source>
</evidence>
<dbReference type="PANTHER" id="PTHR41523">
    <property type="entry name" value="TWO-COMPONENT SYSTEM SENSOR PROTEIN"/>
    <property type="match status" value="1"/>
</dbReference>
<keyword evidence="19" id="KW-1185">Reference proteome</keyword>
<evidence type="ECO:0000256" key="12">
    <source>
        <dbReference type="ARBA" id="ARBA00022840"/>
    </source>
</evidence>
<comment type="catalytic activity">
    <reaction evidence="1">
        <text>ATP + protein L-histidine = ADP + protein N-phospho-L-histidine.</text>
        <dbReference type="EC" id="2.7.13.3"/>
    </reaction>
</comment>
<feature type="domain" description="PAS" evidence="16">
    <location>
        <begin position="139"/>
        <end position="182"/>
    </location>
</feature>
<evidence type="ECO:0000259" key="17">
    <source>
        <dbReference type="PROSITE" id="PS50113"/>
    </source>
</evidence>
<dbReference type="InterPro" id="IPR036890">
    <property type="entry name" value="HATPase_C_sf"/>
</dbReference>
<evidence type="ECO:0000256" key="6">
    <source>
        <dbReference type="ARBA" id="ARBA00022630"/>
    </source>
</evidence>
<sequence>MQPPPAEGAGGVPAEVAQFQLFAEAMPAMLWIGDAEGRCVYLNAALRAFWGVASAEGFTWEATLHPEDAADLFAVFDTSLRDRTAFVVEARYRHASGTYRYLRTEASPRFGPEGRFLGMMGVNVDVTEMRAAEAAARESEARLRAMFDASPFAVFVLDPVTHRILDVNERACRDYGYSHAEFCALRIGDIDVLGDATAIRARGRCSVVGPSAQEFEARHRTRDGTVRDVLVRAQGIRVGGRDLTYGAHMDITARKQAEAALRNSQARLRLALEAAEFGTWEYDIRADQASRRGLLAEDFPELTEGFNLQTWLAPIHPEDRQMLETRLREVIEGRTARYDVEFRLVRPDGGWRWIASRGTVVETDPATGAPLVLAGVARDVTEVRRAQERQALLAREVDHRAKNALAVVQAALRLTRAPDLPSYIRAIEGRVAALARTQTLLAESRWSGADLRTLLDGEIAPFVVDQRVALSGPAVGLSPGLAQGLAMAVHELATNALKHGALSVLGGHVAIAWRLHGAAGDGQRLNLSWTEAGGPKLAAPPQRRGFGSRVLEATVAHQLGGTVTLDWQAEGLVCTLDLPLHPRRQQAG</sequence>
<keyword evidence="8" id="KW-0808">Transferase</keyword>